<organism evidence="2 3">
    <name type="scientific">Rhodoblastus acidophilus</name>
    <name type="common">Rhodopseudomonas acidophila</name>
    <dbReference type="NCBI Taxonomy" id="1074"/>
    <lineage>
        <taxon>Bacteria</taxon>
        <taxon>Pseudomonadati</taxon>
        <taxon>Pseudomonadota</taxon>
        <taxon>Alphaproteobacteria</taxon>
        <taxon>Hyphomicrobiales</taxon>
        <taxon>Rhodoblastaceae</taxon>
        <taxon>Rhodoblastus</taxon>
    </lineage>
</organism>
<dbReference type="Proteomes" id="UP000439113">
    <property type="component" value="Unassembled WGS sequence"/>
</dbReference>
<dbReference type="OrthoDB" id="8455790at2"/>
<accession>A0A6N8DQ30</accession>
<evidence type="ECO:0000313" key="2">
    <source>
        <dbReference type="EMBL" id="MTV31303.1"/>
    </source>
</evidence>
<feature type="signal peptide" evidence="1">
    <location>
        <begin position="1"/>
        <end position="18"/>
    </location>
</feature>
<comment type="caution">
    <text evidence="2">The sequence shown here is derived from an EMBL/GenBank/DDBJ whole genome shotgun (WGS) entry which is preliminary data.</text>
</comment>
<dbReference type="RefSeq" id="WP_155445993.1">
    <property type="nucleotide sequence ID" value="NZ_JAOQNR010000010.1"/>
</dbReference>
<name>A0A6N8DQ30_RHOAC</name>
<evidence type="ECO:0000313" key="3">
    <source>
        <dbReference type="Proteomes" id="UP000439113"/>
    </source>
</evidence>
<protein>
    <submittedName>
        <fullName evidence="2">Uncharacterized protein</fullName>
    </submittedName>
</protein>
<proteinExistence type="predicted"/>
<dbReference type="EMBL" id="WNKS01000007">
    <property type="protein sequence ID" value="MTV31303.1"/>
    <property type="molecule type" value="Genomic_DNA"/>
</dbReference>
<dbReference type="AlphaFoldDB" id="A0A6N8DQ30"/>
<reference evidence="2 3" key="1">
    <citation type="submission" date="2019-11" db="EMBL/GenBank/DDBJ databases">
        <title>Whole-genome sequence of a Rhodoblastus acidophilus DSM 142.</title>
        <authorList>
            <person name="Kyndt J.A."/>
            <person name="Meyer T.E."/>
        </authorList>
    </citation>
    <scope>NUCLEOTIDE SEQUENCE [LARGE SCALE GENOMIC DNA]</scope>
    <source>
        <strain evidence="2 3">DSM 142</strain>
    </source>
</reference>
<sequence length="101" mass="10151">MKKLIACALLFAALPASAMSSKTPITADQIQQHARTAAAIAQIFACDISTVANIALVAEQVANSGGQVVRTGTTTKVVNVSMSLCSTLGGIASTVAVSSSK</sequence>
<evidence type="ECO:0000256" key="1">
    <source>
        <dbReference type="SAM" id="SignalP"/>
    </source>
</evidence>
<keyword evidence="1" id="KW-0732">Signal</keyword>
<gene>
    <name evidence="2" type="ORF">GJ654_09890</name>
</gene>
<feature type="chain" id="PRO_5027042382" evidence="1">
    <location>
        <begin position="19"/>
        <end position="101"/>
    </location>
</feature>